<evidence type="ECO:0000256" key="5">
    <source>
        <dbReference type="ARBA" id="ARBA00022519"/>
    </source>
</evidence>
<name>A0A7T7XMA0_9SPIR</name>
<evidence type="ECO:0000256" key="1">
    <source>
        <dbReference type="ARBA" id="ARBA00004417"/>
    </source>
</evidence>
<dbReference type="GO" id="GO:0016887">
    <property type="term" value="F:ATP hydrolysis activity"/>
    <property type="evidence" value="ECO:0007669"/>
    <property type="project" value="InterPro"/>
</dbReference>
<keyword evidence="8" id="KW-1278">Translocase</keyword>
<reference evidence="11" key="1">
    <citation type="submission" date="2021-01" db="EMBL/GenBank/DDBJ databases">
        <title>Description of Breznakiella homolactica.</title>
        <authorList>
            <person name="Song Y."/>
            <person name="Brune A."/>
        </authorList>
    </citation>
    <scope>NUCLEOTIDE SEQUENCE</scope>
    <source>
        <strain evidence="11">RmG30</strain>
    </source>
</reference>
<comment type="subcellular location">
    <subcellularLocation>
        <location evidence="1">Cell inner membrane</location>
        <topology evidence="1">Peripheral membrane protein</topology>
    </subcellularLocation>
</comment>
<dbReference type="SMART" id="SM00382">
    <property type="entry name" value="AAA"/>
    <property type="match status" value="1"/>
</dbReference>
<dbReference type="Pfam" id="PF00005">
    <property type="entry name" value="ABC_tran"/>
    <property type="match status" value="1"/>
</dbReference>
<evidence type="ECO:0000256" key="8">
    <source>
        <dbReference type="ARBA" id="ARBA00022967"/>
    </source>
</evidence>
<sequence length="325" mass="36337">MSNLLEVKDLFVQYNTDSGVVHALNGLNFSLEAGETVGLVGETGAGKTTLALSILKLLPKNVGEIKKGSISYDGKDLINFSNEEMQEIRGRKISMIFQDPMSSLNPTKTVGVQIMEVLDLHFKELSLAEKKKKVDNILTLVGIPPARQGEFPFQFSGGMKQRIIIAMALIAEPELILADEPTTALDVTIQAQILELIRKLKSEFNTAMLLITHDLGIVVEICSKIAVIYSGEIFEIGKIEDIYVRKENHPYTEGLFKCIPDLTTNARRLTPIIGSMPNPEDLPKGCKFYERCIYKKDICAEKEPDYYTKGTHTIKCFLYKDKWGE</sequence>
<evidence type="ECO:0000256" key="4">
    <source>
        <dbReference type="ARBA" id="ARBA00022475"/>
    </source>
</evidence>
<dbReference type="Pfam" id="PF08352">
    <property type="entry name" value="oligo_HPY"/>
    <property type="match status" value="1"/>
</dbReference>
<dbReference type="GO" id="GO:0015833">
    <property type="term" value="P:peptide transport"/>
    <property type="evidence" value="ECO:0007669"/>
    <property type="project" value="InterPro"/>
</dbReference>
<proteinExistence type="inferred from homology"/>
<evidence type="ECO:0000256" key="2">
    <source>
        <dbReference type="ARBA" id="ARBA00005417"/>
    </source>
</evidence>
<dbReference type="CDD" id="cd03257">
    <property type="entry name" value="ABC_NikE_OppD_transporters"/>
    <property type="match status" value="1"/>
</dbReference>
<dbReference type="InterPro" id="IPR017871">
    <property type="entry name" value="ABC_transporter-like_CS"/>
</dbReference>
<dbReference type="PANTHER" id="PTHR43297:SF14">
    <property type="entry name" value="ATPASE AAA-TYPE CORE DOMAIN-CONTAINING PROTEIN"/>
    <property type="match status" value="1"/>
</dbReference>
<dbReference type="PANTHER" id="PTHR43297">
    <property type="entry name" value="OLIGOPEPTIDE TRANSPORT ATP-BINDING PROTEIN APPD"/>
    <property type="match status" value="1"/>
</dbReference>
<dbReference type="InterPro" id="IPR013563">
    <property type="entry name" value="Oligopep_ABC_C"/>
</dbReference>
<keyword evidence="12" id="KW-1185">Reference proteome</keyword>
<dbReference type="KEGG" id="bhc:JFL75_18140"/>
<dbReference type="GO" id="GO:0005886">
    <property type="term" value="C:plasma membrane"/>
    <property type="evidence" value="ECO:0007669"/>
    <property type="project" value="UniProtKB-SubCell"/>
</dbReference>
<organism evidence="11 12">
    <name type="scientific">Breznakiella homolactica</name>
    <dbReference type="NCBI Taxonomy" id="2798577"/>
    <lineage>
        <taxon>Bacteria</taxon>
        <taxon>Pseudomonadati</taxon>
        <taxon>Spirochaetota</taxon>
        <taxon>Spirochaetia</taxon>
        <taxon>Spirochaetales</taxon>
        <taxon>Breznakiellaceae</taxon>
        <taxon>Breznakiella</taxon>
    </lineage>
</organism>
<dbReference type="Gene3D" id="3.40.50.300">
    <property type="entry name" value="P-loop containing nucleotide triphosphate hydrolases"/>
    <property type="match status" value="1"/>
</dbReference>
<evidence type="ECO:0000256" key="3">
    <source>
        <dbReference type="ARBA" id="ARBA00022448"/>
    </source>
</evidence>
<keyword evidence="5" id="KW-0997">Cell inner membrane</keyword>
<evidence type="ECO:0000259" key="10">
    <source>
        <dbReference type="PROSITE" id="PS50893"/>
    </source>
</evidence>
<dbReference type="NCBIfam" id="TIGR01727">
    <property type="entry name" value="oligo_HPY"/>
    <property type="match status" value="1"/>
</dbReference>
<keyword evidence="9" id="KW-0472">Membrane</keyword>
<comment type="similarity">
    <text evidence="2">Belongs to the ABC transporter superfamily.</text>
</comment>
<keyword evidence="7 11" id="KW-0067">ATP-binding</keyword>
<dbReference type="Proteomes" id="UP000595917">
    <property type="component" value="Chromosome"/>
</dbReference>
<evidence type="ECO:0000313" key="11">
    <source>
        <dbReference type="EMBL" id="QQO08827.1"/>
    </source>
</evidence>
<keyword evidence="3" id="KW-0813">Transport</keyword>
<accession>A0A7T7XMA0</accession>
<dbReference type="FunFam" id="3.40.50.300:FF:000016">
    <property type="entry name" value="Oligopeptide ABC transporter ATP-binding component"/>
    <property type="match status" value="1"/>
</dbReference>
<dbReference type="AlphaFoldDB" id="A0A7T7XMA0"/>
<dbReference type="PROSITE" id="PS50893">
    <property type="entry name" value="ABC_TRANSPORTER_2"/>
    <property type="match status" value="1"/>
</dbReference>
<dbReference type="InterPro" id="IPR003439">
    <property type="entry name" value="ABC_transporter-like_ATP-bd"/>
</dbReference>
<dbReference type="RefSeq" id="WP_215626133.1">
    <property type="nucleotide sequence ID" value="NZ_CP067089.2"/>
</dbReference>
<evidence type="ECO:0000313" key="12">
    <source>
        <dbReference type="Proteomes" id="UP000595917"/>
    </source>
</evidence>
<keyword evidence="6" id="KW-0547">Nucleotide-binding</keyword>
<dbReference type="PROSITE" id="PS00211">
    <property type="entry name" value="ABC_TRANSPORTER_1"/>
    <property type="match status" value="1"/>
</dbReference>
<dbReference type="InterPro" id="IPR003593">
    <property type="entry name" value="AAA+_ATPase"/>
</dbReference>
<keyword evidence="4" id="KW-1003">Cell membrane</keyword>
<evidence type="ECO:0000256" key="7">
    <source>
        <dbReference type="ARBA" id="ARBA00022840"/>
    </source>
</evidence>
<evidence type="ECO:0000256" key="6">
    <source>
        <dbReference type="ARBA" id="ARBA00022741"/>
    </source>
</evidence>
<gene>
    <name evidence="11" type="ORF">JFL75_18140</name>
</gene>
<dbReference type="InterPro" id="IPR027417">
    <property type="entry name" value="P-loop_NTPase"/>
</dbReference>
<dbReference type="InterPro" id="IPR050388">
    <property type="entry name" value="ABC_Ni/Peptide_Import"/>
</dbReference>
<dbReference type="GO" id="GO:0005524">
    <property type="term" value="F:ATP binding"/>
    <property type="evidence" value="ECO:0007669"/>
    <property type="project" value="UniProtKB-KW"/>
</dbReference>
<dbReference type="EMBL" id="CP067089">
    <property type="protein sequence ID" value="QQO08827.1"/>
    <property type="molecule type" value="Genomic_DNA"/>
</dbReference>
<evidence type="ECO:0000256" key="9">
    <source>
        <dbReference type="ARBA" id="ARBA00023136"/>
    </source>
</evidence>
<dbReference type="SUPFAM" id="SSF52540">
    <property type="entry name" value="P-loop containing nucleoside triphosphate hydrolases"/>
    <property type="match status" value="1"/>
</dbReference>
<protein>
    <submittedName>
        <fullName evidence="11">ABC transporter ATP-binding protein</fullName>
    </submittedName>
</protein>
<feature type="domain" description="ABC transporter" evidence="10">
    <location>
        <begin position="5"/>
        <end position="255"/>
    </location>
</feature>